<organism evidence="1 2">
    <name type="scientific">Meloidogyne hapla</name>
    <name type="common">Root-knot nematode worm</name>
    <dbReference type="NCBI Taxonomy" id="6305"/>
    <lineage>
        <taxon>Eukaryota</taxon>
        <taxon>Metazoa</taxon>
        <taxon>Ecdysozoa</taxon>
        <taxon>Nematoda</taxon>
        <taxon>Chromadorea</taxon>
        <taxon>Rhabditida</taxon>
        <taxon>Tylenchina</taxon>
        <taxon>Tylenchomorpha</taxon>
        <taxon>Tylenchoidea</taxon>
        <taxon>Meloidogynidae</taxon>
        <taxon>Meloidogyninae</taxon>
        <taxon>Meloidogyne</taxon>
    </lineage>
</organism>
<dbReference type="AlphaFoldDB" id="A0A1I8BTI6"/>
<reference evidence="2" key="1">
    <citation type="submission" date="2016-11" db="UniProtKB">
        <authorList>
            <consortium name="WormBaseParasite"/>
        </authorList>
    </citation>
    <scope>IDENTIFICATION</scope>
</reference>
<accession>A0A1I8BTI6</accession>
<sequence length="55" mass="6476">LTRNKRATCYNKSGGTRCRKRCQKIKHIKKKKYYCTGSCEWSWVGLVCRCKDPTC</sequence>
<name>A0A1I8BTI6_MELHA</name>
<evidence type="ECO:0000313" key="2">
    <source>
        <dbReference type="WBParaSite" id="MhA1_Contig60.frz3.gene2"/>
    </source>
</evidence>
<dbReference type="WBParaSite" id="MhA1_Contig60.frz3.gene2">
    <property type="protein sequence ID" value="MhA1_Contig60.frz3.gene2"/>
    <property type="gene ID" value="MhA1_Contig60.frz3.gene2"/>
</dbReference>
<proteinExistence type="predicted"/>
<evidence type="ECO:0000313" key="1">
    <source>
        <dbReference type="Proteomes" id="UP000095281"/>
    </source>
</evidence>
<dbReference type="Proteomes" id="UP000095281">
    <property type="component" value="Unplaced"/>
</dbReference>
<keyword evidence="1" id="KW-1185">Reference proteome</keyword>
<protein>
    <submittedName>
        <fullName evidence="2">Toxin</fullName>
    </submittedName>
</protein>